<feature type="compositionally biased region" description="Polar residues" evidence="2">
    <location>
        <begin position="176"/>
        <end position="189"/>
    </location>
</feature>
<dbReference type="AlphaFoldDB" id="X0XB81"/>
<keyword evidence="1" id="KW-0175">Coiled coil</keyword>
<name>X0XB81_9ZZZZ</name>
<evidence type="ECO:0000256" key="1">
    <source>
        <dbReference type="SAM" id="Coils"/>
    </source>
</evidence>
<evidence type="ECO:0000313" key="3">
    <source>
        <dbReference type="EMBL" id="GAG40335.1"/>
    </source>
</evidence>
<evidence type="ECO:0000256" key="2">
    <source>
        <dbReference type="SAM" id="MobiDB-lite"/>
    </source>
</evidence>
<feature type="non-terminal residue" evidence="3">
    <location>
        <position position="249"/>
    </location>
</feature>
<feature type="non-terminal residue" evidence="3">
    <location>
        <position position="1"/>
    </location>
</feature>
<feature type="coiled-coil region" evidence="1">
    <location>
        <begin position="198"/>
        <end position="231"/>
    </location>
</feature>
<proteinExistence type="predicted"/>
<dbReference type="EMBL" id="BARS01044851">
    <property type="protein sequence ID" value="GAG40335.1"/>
    <property type="molecule type" value="Genomic_DNA"/>
</dbReference>
<comment type="caution">
    <text evidence="3">The sequence shown here is derived from an EMBL/GenBank/DDBJ whole genome shotgun (WGS) entry which is preliminary data.</text>
</comment>
<sequence>QLIEILCCGADFGGAVGQTHSAVSCLLLSRDQAAEALFALRLGWEIYDHATTTSIQDNNKEEEDNTDNKEEVDDTNNKEGDNDIQISIGKFTAQGCQQRAAALSARLSLGSLAQSPLGEMYVSAEFYERYISLQRSSIPKRIRAKIYAGLLGLQQAKSLFSPHDNVEALMYATSDDSSTIAPNTSTPIESGTVAGRQRRLQERALKRIENKNKDEKKEEATVEEIDDVEKELWSSLIDVTSNGKSDSTS</sequence>
<feature type="compositionally biased region" description="Acidic residues" evidence="2">
    <location>
        <begin position="60"/>
        <end position="74"/>
    </location>
</feature>
<feature type="region of interest" description="Disordered" evidence="2">
    <location>
        <begin position="176"/>
        <end position="195"/>
    </location>
</feature>
<gene>
    <name evidence="3" type="ORF">S01H1_67690</name>
</gene>
<feature type="region of interest" description="Disordered" evidence="2">
    <location>
        <begin position="55"/>
        <end position="81"/>
    </location>
</feature>
<protein>
    <submittedName>
        <fullName evidence="3">Uncharacterized protein</fullName>
    </submittedName>
</protein>
<reference evidence="3" key="1">
    <citation type="journal article" date="2014" name="Front. Microbiol.">
        <title>High frequency of phylogenetically diverse reductive dehalogenase-homologous genes in deep subseafloor sedimentary metagenomes.</title>
        <authorList>
            <person name="Kawai M."/>
            <person name="Futagami T."/>
            <person name="Toyoda A."/>
            <person name="Takaki Y."/>
            <person name="Nishi S."/>
            <person name="Hori S."/>
            <person name="Arai W."/>
            <person name="Tsubouchi T."/>
            <person name="Morono Y."/>
            <person name="Uchiyama I."/>
            <person name="Ito T."/>
            <person name="Fujiyama A."/>
            <person name="Inagaki F."/>
            <person name="Takami H."/>
        </authorList>
    </citation>
    <scope>NUCLEOTIDE SEQUENCE</scope>
    <source>
        <strain evidence="3">Expedition CK06-06</strain>
    </source>
</reference>
<organism evidence="3">
    <name type="scientific">marine sediment metagenome</name>
    <dbReference type="NCBI Taxonomy" id="412755"/>
    <lineage>
        <taxon>unclassified sequences</taxon>
        <taxon>metagenomes</taxon>
        <taxon>ecological metagenomes</taxon>
    </lineage>
</organism>
<accession>X0XB81</accession>